<dbReference type="Pfam" id="PF21082">
    <property type="entry name" value="MS_channel_3rd"/>
    <property type="match status" value="1"/>
</dbReference>
<dbReference type="GO" id="GO:0005886">
    <property type="term" value="C:plasma membrane"/>
    <property type="evidence" value="ECO:0007669"/>
    <property type="project" value="UniProtKB-SubCell"/>
</dbReference>
<dbReference type="RefSeq" id="WP_036314236.1">
    <property type="nucleotide sequence ID" value="NZ_JRQD01000004.1"/>
</dbReference>
<feature type="compositionally biased region" description="Polar residues" evidence="7">
    <location>
        <begin position="72"/>
        <end position="82"/>
    </location>
</feature>
<dbReference type="SUPFAM" id="SSF50182">
    <property type="entry name" value="Sm-like ribonucleoproteins"/>
    <property type="match status" value="1"/>
</dbReference>
<organism evidence="13 14">
    <name type="scientific">Methylophaga thiooxydans</name>
    <dbReference type="NCBI Taxonomy" id="392484"/>
    <lineage>
        <taxon>Bacteria</taxon>
        <taxon>Pseudomonadati</taxon>
        <taxon>Pseudomonadota</taxon>
        <taxon>Gammaproteobacteria</taxon>
        <taxon>Thiotrichales</taxon>
        <taxon>Piscirickettsiaceae</taxon>
        <taxon>Methylophaga</taxon>
    </lineage>
</organism>
<dbReference type="STRING" id="392484.LP43_1713"/>
<evidence type="ECO:0000259" key="11">
    <source>
        <dbReference type="Pfam" id="PF21088"/>
    </source>
</evidence>
<evidence type="ECO:0000313" key="13">
    <source>
        <dbReference type="EMBL" id="KGM06491.1"/>
    </source>
</evidence>
<gene>
    <name evidence="13" type="ORF">LP43_1713</name>
</gene>
<dbReference type="InterPro" id="IPR023408">
    <property type="entry name" value="MscS_beta-dom_sf"/>
</dbReference>
<dbReference type="Pfam" id="PF00924">
    <property type="entry name" value="MS_channel_2nd"/>
    <property type="match status" value="1"/>
</dbReference>
<dbReference type="InterPro" id="IPR006685">
    <property type="entry name" value="MscS_channel_2nd"/>
</dbReference>
<comment type="subcellular location">
    <subcellularLocation>
        <location evidence="1">Cell membrane</location>
        <topology evidence="1">Multi-pass membrane protein</topology>
    </subcellularLocation>
</comment>
<feature type="transmembrane region" description="Helical" evidence="8">
    <location>
        <begin position="295"/>
        <end position="313"/>
    </location>
</feature>
<proteinExistence type="inferred from homology"/>
<evidence type="ECO:0000256" key="7">
    <source>
        <dbReference type="SAM" id="MobiDB-lite"/>
    </source>
</evidence>
<keyword evidence="5 8" id="KW-1133">Transmembrane helix</keyword>
<feature type="domain" description="Mechanosensitive ion channel transmembrane helices 2/3" evidence="11">
    <location>
        <begin position="514"/>
        <end position="554"/>
    </location>
</feature>
<evidence type="ECO:0000313" key="14">
    <source>
        <dbReference type="Proteomes" id="UP000029999"/>
    </source>
</evidence>
<reference evidence="13 14" key="1">
    <citation type="submission" date="2014-09" db="EMBL/GenBank/DDBJ databases">
        <authorList>
            <person name="Grob C."/>
            <person name="Taubert M."/>
            <person name="Howat A.M."/>
            <person name="Burns O.J."/>
            <person name="Dixon J.L."/>
            <person name="Chen Y."/>
            <person name="Murrell J.C."/>
        </authorList>
    </citation>
    <scope>NUCLEOTIDE SEQUENCE [LARGE SCALE GENOMIC DNA]</scope>
    <source>
        <strain evidence="13">L4</strain>
    </source>
</reference>
<dbReference type="GO" id="GO:0008381">
    <property type="term" value="F:mechanosensitive monoatomic ion channel activity"/>
    <property type="evidence" value="ECO:0007669"/>
    <property type="project" value="InterPro"/>
</dbReference>
<dbReference type="SUPFAM" id="SSF82861">
    <property type="entry name" value="Mechanosensitive channel protein MscS (YggB), transmembrane region"/>
    <property type="match status" value="1"/>
</dbReference>
<dbReference type="InterPro" id="IPR010920">
    <property type="entry name" value="LSM_dom_sf"/>
</dbReference>
<protein>
    <submittedName>
        <fullName evidence="13">Potassium efflux system KefA protein/Small-conductance mechanosensitive channel</fullName>
    </submittedName>
</protein>
<dbReference type="Proteomes" id="UP000029999">
    <property type="component" value="Unassembled WGS sequence"/>
</dbReference>
<dbReference type="Gene3D" id="2.30.30.60">
    <property type="match status" value="1"/>
</dbReference>
<feature type="transmembrane region" description="Helical" evidence="8">
    <location>
        <begin position="223"/>
        <end position="242"/>
    </location>
</feature>
<dbReference type="InterPro" id="IPR045276">
    <property type="entry name" value="YbiO_bact"/>
</dbReference>
<feature type="compositionally biased region" description="Basic and acidic residues" evidence="7">
    <location>
        <begin position="765"/>
        <end position="781"/>
    </location>
</feature>
<feature type="transmembrane region" description="Helical" evidence="8">
    <location>
        <begin position="535"/>
        <end position="553"/>
    </location>
</feature>
<comment type="similarity">
    <text evidence="2">Belongs to the MscS (TC 1.A.23) family.</text>
</comment>
<evidence type="ECO:0000256" key="6">
    <source>
        <dbReference type="ARBA" id="ARBA00023136"/>
    </source>
</evidence>
<feature type="transmembrane region" description="Helical" evidence="8">
    <location>
        <begin position="460"/>
        <end position="486"/>
    </location>
</feature>
<evidence type="ECO:0000259" key="9">
    <source>
        <dbReference type="Pfam" id="PF00924"/>
    </source>
</evidence>
<dbReference type="PANTHER" id="PTHR30460">
    <property type="entry name" value="MODERATE CONDUCTANCE MECHANOSENSITIVE CHANNEL YBIO"/>
    <property type="match status" value="1"/>
</dbReference>
<feature type="transmembrane region" description="Helical" evidence="8">
    <location>
        <begin position="428"/>
        <end position="448"/>
    </location>
</feature>
<evidence type="ECO:0000256" key="3">
    <source>
        <dbReference type="ARBA" id="ARBA00022475"/>
    </source>
</evidence>
<feature type="region of interest" description="Disordered" evidence="7">
    <location>
        <begin position="746"/>
        <end position="781"/>
    </location>
</feature>
<dbReference type="InterPro" id="IPR049142">
    <property type="entry name" value="MS_channel_1st"/>
</dbReference>
<name>A0A0A0BEV2_9GAMM</name>
<feature type="transmembrane region" description="Helical" evidence="8">
    <location>
        <begin position="178"/>
        <end position="211"/>
    </location>
</feature>
<feature type="domain" description="Moderate conductance mechanosensitive channel YbiO-like transmembrane helix 1" evidence="12">
    <location>
        <begin position="375"/>
        <end position="453"/>
    </location>
</feature>
<evidence type="ECO:0000256" key="1">
    <source>
        <dbReference type="ARBA" id="ARBA00004651"/>
    </source>
</evidence>
<dbReference type="Gene3D" id="3.30.70.100">
    <property type="match status" value="1"/>
</dbReference>
<evidence type="ECO:0000259" key="10">
    <source>
        <dbReference type="Pfam" id="PF21082"/>
    </source>
</evidence>
<feature type="region of interest" description="Disordered" evidence="7">
    <location>
        <begin position="65"/>
        <end position="98"/>
    </location>
</feature>
<evidence type="ECO:0000256" key="2">
    <source>
        <dbReference type="ARBA" id="ARBA00008017"/>
    </source>
</evidence>
<evidence type="ECO:0000256" key="5">
    <source>
        <dbReference type="ARBA" id="ARBA00022989"/>
    </source>
</evidence>
<keyword evidence="3" id="KW-1003">Cell membrane</keyword>
<dbReference type="EMBL" id="JRQD01000004">
    <property type="protein sequence ID" value="KGM06491.1"/>
    <property type="molecule type" value="Genomic_DNA"/>
</dbReference>
<dbReference type="InterPro" id="IPR011066">
    <property type="entry name" value="MscS_channel_C_sf"/>
</dbReference>
<dbReference type="SUPFAM" id="SSF82689">
    <property type="entry name" value="Mechanosensitive channel protein MscS (YggB), C-terminal domain"/>
    <property type="match status" value="1"/>
</dbReference>
<dbReference type="Pfam" id="PF25392">
    <property type="entry name" value="MS_channel_TM1"/>
    <property type="match status" value="1"/>
</dbReference>
<keyword evidence="6 8" id="KW-0472">Membrane</keyword>
<dbReference type="InterPro" id="IPR057485">
    <property type="entry name" value="YbiO-like_TM1"/>
</dbReference>
<feature type="transmembrane region" description="Helical" evidence="8">
    <location>
        <begin position="375"/>
        <end position="393"/>
    </location>
</feature>
<feature type="transmembrane region" description="Helical" evidence="8">
    <location>
        <begin position="507"/>
        <end position="529"/>
    </location>
</feature>
<feature type="domain" description="Mechanosensitive ion channel MscS C-terminal" evidence="10">
    <location>
        <begin position="629"/>
        <end position="714"/>
    </location>
</feature>
<feature type="transmembrane region" description="Helical" evidence="8">
    <location>
        <begin position="346"/>
        <end position="363"/>
    </location>
</feature>
<sequence length="781" mass="85179">MSTTYFSDFKLFFAAIIVSVGMVVSISDSAAQPAPANEGNDHYQVLADMLADPASRDELITELRQLSDKKQTTTNDSTNKQDAQPKDKNQDSVSTEVAKKSQSVVESIVTTLTGSWTAMSELASGQSKKIVAFFGLLIQLGLVVAATVGAYIVLRVLARFLFKRADRLANADTNVHPLVVKATAIVLSVLTDVIVVAMAWLAGYGVALLFIGEVGKISVSQTLFLNIFIAVELFKVALRAIFSGREDSMRLLPMKAKTARYWNGFLAVIVSFVGYGVLFLAPLVGTNLSENLGDLFNLFIVLVTVAYALTIVIRQRHQVRESLAEVAKQSNFAATQVMLRVLSRSWHLFAMAYFVVMGVALLIKPDEALPELLMATLQTVLAVFIGMGIIALLEMTVGKGIRVPAVISYRLSTFETRLNNFLPTLNKVLKVLVTIMVISAIFDAWGAVDLPTWLASPAGTQILSTVISVLFILTVSMFLWMVLASWIEHRLNPEEGKGEPSAREKTLLTIFRNATAITIIVMTTMIVLSEIGINIGPLIAGAGVLGLAVGFGAQKLVQDVITGVFIQMENAINAGDIVTVSGLTGVAEKLTIRSLGLRDLSGTYHVVPFSAVDTVSNYMREFAYHVGEYGVAYRENTDEVIIKLREAFAELLADDEQRANILEDELEVHGVTALADSSVNIRVRIKTLPGSQWSVGRAYNRLVKQYLDAAGIEIPFPHLTLYFGEDKNGEAPAMPMRMINEVEVVNDAQKTDEKEANQKALKQPKKAESNPSKKGDFDDGE</sequence>
<evidence type="ECO:0000259" key="12">
    <source>
        <dbReference type="Pfam" id="PF25392"/>
    </source>
</evidence>
<comment type="caution">
    <text evidence="13">The sequence shown here is derived from an EMBL/GenBank/DDBJ whole genome shotgun (WGS) entry which is preliminary data.</text>
</comment>
<dbReference type="PANTHER" id="PTHR30460:SF0">
    <property type="entry name" value="MODERATE CONDUCTANCE MECHANOSENSITIVE CHANNEL YBIO"/>
    <property type="match status" value="1"/>
</dbReference>
<dbReference type="AlphaFoldDB" id="A0A0A0BEV2"/>
<dbReference type="InterPro" id="IPR049278">
    <property type="entry name" value="MS_channel_C"/>
</dbReference>
<dbReference type="Pfam" id="PF21088">
    <property type="entry name" value="MS_channel_1st"/>
    <property type="match status" value="1"/>
</dbReference>
<feature type="domain" description="Mechanosensitive ion channel MscS" evidence="9">
    <location>
        <begin position="556"/>
        <end position="618"/>
    </location>
</feature>
<evidence type="ECO:0000256" key="8">
    <source>
        <dbReference type="SAM" id="Phobius"/>
    </source>
</evidence>
<dbReference type="InterPro" id="IPR011014">
    <property type="entry name" value="MscS_channel_TM-2"/>
</dbReference>
<dbReference type="Gene3D" id="1.10.287.1260">
    <property type="match status" value="1"/>
</dbReference>
<feature type="transmembrane region" description="Helical" evidence="8">
    <location>
        <begin position="262"/>
        <end position="283"/>
    </location>
</feature>
<keyword evidence="4 8" id="KW-0812">Transmembrane</keyword>
<accession>A0A0A0BEV2</accession>
<feature type="transmembrane region" description="Helical" evidence="8">
    <location>
        <begin position="130"/>
        <end position="157"/>
    </location>
</feature>
<evidence type="ECO:0000256" key="4">
    <source>
        <dbReference type="ARBA" id="ARBA00022692"/>
    </source>
</evidence>